<dbReference type="PANTHER" id="PTHR30485:SF0">
    <property type="entry name" value="NI_FE-HYDROGENASE 1 B-TYPE CYTOCHROME SUBUNIT-RELATED"/>
    <property type="match status" value="1"/>
</dbReference>
<feature type="domain" description="Cytochrome b561 bacterial/Ni-hydrogenase" evidence="8">
    <location>
        <begin position="12"/>
        <end position="187"/>
    </location>
</feature>
<feature type="transmembrane region" description="Helical" evidence="7">
    <location>
        <begin position="21"/>
        <end position="38"/>
    </location>
</feature>
<evidence type="ECO:0000256" key="6">
    <source>
        <dbReference type="SAM" id="MobiDB-lite"/>
    </source>
</evidence>
<evidence type="ECO:0000256" key="3">
    <source>
        <dbReference type="ARBA" id="ARBA00022692"/>
    </source>
</evidence>
<feature type="transmembrane region" description="Helical" evidence="7">
    <location>
        <begin position="145"/>
        <end position="170"/>
    </location>
</feature>
<dbReference type="HOGENOM" id="CLU_1239672_0_0_6"/>
<dbReference type="OrthoDB" id="7063286at2"/>
<dbReference type="PANTHER" id="PTHR30485">
    <property type="entry name" value="NI/FE-HYDROGENASE 1 B-TYPE CYTOCHROME SUBUNIT"/>
    <property type="match status" value="1"/>
</dbReference>
<feature type="transmembrane region" description="Helical" evidence="7">
    <location>
        <begin position="114"/>
        <end position="133"/>
    </location>
</feature>
<keyword evidence="10" id="KW-1185">Reference proteome</keyword>
<evidence type="ECO:0000256" key="7">
    <source>
        <dbReference type="SAM" id="Phobius"/>
    </source>
</evidence>
<dbReference type="Gene3D" id="1.20.950.20">
    <property type="entry name" value="Transmembrane di-heme cytochromes, Chain C"/>
    <property type="match status" value="1"/>
</dbReference>
<dbReference type="InterPro" id="IPR011577">
    <property type="entry name" value="Cyt_b561_bac/Ni-Hgenase"/>
</dbReference>
<keyword evidence="4 7" id="KW-1133">Transmembrane helix</keyword>
<dbReference type="Proteomes" id="UP000005289">
    <property type="component" value="Chromosome"/>
</dbReference>
<dbReference type="GO" id="GO:0022904">
    <property type="term" value="P:respiratory electron transport chain"/>
    <property type="evidence" value="ECO:0007669"/>
    <property type="project" value="InterPro"/>
</dbReference>
<evidence type="ECO:0000256" key="4">
    <source>
        <dbReference type="ARBA" id="ARBA00022989"/>
    </source>
</evidence>
<dbReference type="KEGG" id="tti:THITH_16705"/>
<keyword evidence="5 7" id="KW-0472">Membrane</keyword>
<keyword evidence="2" id="KW-1003">Cell membrane</keyword>
<dbReference type="AlphaFoldDB" id="W0DNY5"/>
<dbReference type="STRING" id="713585.THITH_16705"/>
<evidence type="ECO:0000313" key="9">
    <source>
        <dbReference type="EMBL" id="AHF00310.1"/>
    </source>
</evidence>
<protein>
    <recommendedName>
        <fullName evidence="8">Cytochrome b561 bacterial/Ni-hydrogenase domain-containing protein</fullName>
    </recommendedName>
</protein>
<feature type="region of interest" description="Disordered" evidence="6">
    <location>
        <begin position="202"/>
        <end position="231"/>
    </location>
</feature>
<organism evidence="9 10">
    <name type="scientific">Thioalkalivibrio paradoxus ARh 1</name>
    <dbReference type="NCBI Taxonomy" id="713585"/>
    <lineage>
        <taxon>Bacteria</taxon>
        <taxon>Pseudomonadati</taxon>
        <taxon>Pseudomonadota</taxon>
        <taxon>Gammaproteobacteria</taxon>
        <taxon>Chromatiales</taxon>
        <taxon>Ectothiorhodospiraceae</taxon>
        <taxon>Thioalkalivibrio</taxon>
    </lineage>
</organism>
<dbReference type="EMBL" id="CP007029">
    <property type="protein sequence ID" value="AHF00310.1"/>
    <property type="molecule type" value="Genomic_DNA"/>
</dbReference>
<keyword evidence="3 7" id="KW-0812">Transmembrane</keyword>
<feature type="transmembrane region" description="Helical" evidence="7">
    <location>
        <begin position="50"/>
        <end position="70"/>
    </location>
</feature>
<sequence>MKTETLYRREIWSKWLRLSHWTLALSTLALMATGWLVRYTPSVAQTAADWHYVAGSIFTLGLVLRIWVLFSDKLMGRWQFLLADLEPKKMLQMLKFYLSFGKATLPRWYAHNPLWVPVYLVVLALMILVAFTGHLQGSYPVVSGIYLPALHAGIATVISLFVLAHMIAVFMHDLKGGGDDVSAMINGKRLFEVKPISTQEISGVHGGSLDSLKSGLKKPATPSRPKNDPND</sequence>
<name>W0DNY5_9GAMM</name>
<reference evidence="9 10" key="1">
    <citation type="submission" date="2013-12" db="EMBL/GenBank/DDBJ databases">
        <authorList>
            <consortium name="DOE Joint Genome Institute"/>
            <person name="Muyzer G."/>
            <person name="Huntemann M."/>
            <person name="Han J."/>
            <person name="Chen A."/>
            <person name="Kyrpides N."/>
            <person name="Mavromatis K."/>
            <person name="Markowitz V."/>
            <person name="Palaniappan K."/>
            <person name="Ivanova N."/>
            <person name="Schaumberg A."/>
            <person name="Pati A."/>
            <person name="Liolios K."/>
            <person name="Nordberg H.P."/>
            <person name="Cantor M.N."/>
            <person name="Hua S.X."/>
            <person name="Woyke T."/>
        </authorList>
    </citation>
    <scope>NUCLEOTIDE SEQUENCE [LARGE SCALE GENOMIC DNA]</scope>
    <source>
        <strain evidence="9 10">ARh 1</strain>
    </source>
</reference>
<dbReference type="SUPFAM" id="SSF81342">
    <property type="entry name" value="Transmembrane di-heme cytochromes"/>
    <property type="match status" value="1"/>
</dbReference>
<dbReference type="GO" id="GO:0005886">
    <property type="term" value="C:plasma membrane"/>
    <property type="evidence" value="ECO:0007669"/>
    <property type="project" value="UniProtKB-SubCell"/>
</dbReference>
<accession>W0DNY5</accession>
<proteinExistence type="predicted"/>
<gene>
    <name evidence="9" type="ORF">THITH_16705</name>
</gene>
<evidence type="ECO:0000256" key="5">
    <source>
        <dbReference type="ARBA" id="ARBA00023136"/>
    </source>
</evidence>
<dbReference type="Pfam" id="PF01292">
    <property type="entry name" value="Ni_hydr_CYTB"/>
    <property type="match status" value="1"/>
</dbReference>
<dbReference type="InterPro" id="IPR051542">
    <property type="entry name" value="Hydrogenase_cytochrome"/>
</dbReference>
<evidence type="ECO:0000256" key="2">
    <source>
        <dbReference type="ARBA" id="ARBA00022475"/>
    </source>
</evidence>
<dbReference type="GO" id="GO:0020037">
    <property type="term" value="F:heme binding"/>
    <property type="evidence" value="ECO:0007669"/>
    <property type="project" value="TreeGrafter"/>
</dbReference>
<dbReference type="InterPro" id="IPR016174">
    <property type="entry name" value="Di-haem_cyt_TM"/>
</dbReference>
<evidence type="ECO:0000259" key="8">
    <source>
        <dbReference type="Pfam" id="PF01292"/>
    </source>
</evidence>
<dbReference type="RefSeq" id="WP_006746750.1">
    <property type="nucleotide sequence ID" value="NZ_CP007029.1"/>
</dbReference>
<comment type="subcellular location">
    <subcellularLocation>
        <location evidence="1">Cell membrane</location>
        <topology evidence="1">Multi-pass membrane protein</topology>
    </subcellularLocation>
</comment>
<evidence type="ECO:0000256" key="1">
    <source>
        <dbReference type="ARBA" id="ARBA00004651"/>
    </source>
</evidence>
<dbReference type="GO" id="GO:0009055">
    <property type="term" value="F:electron transfer activity"/>
    <property type="evidence" value="ECO:0007669"/>
    <property type="project" value="InterPro"/>
</dbReference>
<evidence type="ECO:0000313" key="10">
    <source>
        <dbReference type="Proteomes" id="UP000005289"/>
    </source>
</evidence>